<evidence type="ECO:0000256" key="3">
    <source>
        <dbReference type="ARBA" id="ARBA00022448"/>
    </source>
</evidence>
<accession>A0A2A7MBX7</accession>
<keyword evidence="6 8" id="KW-1133">Transmembrane helix</keyword>
<dbReference type="RefSeq" id="WP_058293118.1">
    <property type="nucleotide sequence ID" value="NZ_CAMRXB010000021.1"/>
</dbReference>
<evidence type="ECO:0000256" key="7">
    <source>
        <dbReference type="ARBA" id="ARBA00023136"/>
    </source>
</evidence>
<dbReference type="EMBL" id="PDCJ01000006">
    <property type="protein sequence ID" value="PEG28933.1"/>
    <property type="molecule type" value="Genomic_DNA"/>
</dbReference>
<organism evidence="9 10">
    <name type="scientific">Clostridium neonatale</name>
    <dbReference type="NCBI Taxonomy" id="137838"/>
    <lineage>
        <taxon>Bacteria</taxon>
        <taxon>Bacillati</taxon>
        <taxon>Bacillota</taxon>
        <taxon>Clostridia</taxon>
        <taxon>Eubacteriales</taxon>
        <taxon>Clostridiaceae</taxon>
        <taxon>Clostridium</taxon>
    </lineage>
</organism>
<evidence type="ECO:0000256" key="2">
    <source>
        <dbReference type="ARBA" id="ARBA00010145"/>
    </source>
</evidence>
<feature type="transmembrane region" description="Helical" evidence="8">
    <location>
        <begin position="226"/>
        <end position="248"/>
    </location>
</feature>
<dbReference type="Proteomes" id="UP000220840">
    <property type="component" value="Unassembled WGS sequence"/>
</dbReference>
<dbReference type="Gene3D" id="1.20.1530.20">
    <property type="match status" value="1"/>
</dbReference>
<feature type="transmembrane region" description="Helical" evidence="8">
    <location>
        <begin position="68"/>
        <end position="91"/>
    </location>
</feature>
<feature type="transmembrane region" description="Helical" evidence="8">
    <location>
        <begin position="6"/>
        <end position="25"/>
    </location>
</feature>
<dbReference type="GO" id="GO:0055085">
    <property type="term" value="P:transmembrane transport"/>
    <property type="evidence" value="ECO:0007669"/>
    <property type="project" value="InterPro"/>
</dbReference>
<gene>
    <name evidence="9" type="ORF">CQ394_19965</name>
</gene>
<feature type="transmembrane region" description="Helical" evidence="8">
    <location>
        <begin position="103"/>
        <end position="122"/>
    </location>
</feature>
<comment type="similarity">
    <text evidence="2">Belongs to the auxin efflux carrier (TC 2.A.69) family.</text>
</comment>
<protein>
    <submittedName>
        <fullName evidence="9">AEC family transporter</fullName>
    </submittedName>
</protein>
<comment type="subcellular location">
    <subcellularLocation>
        <location evidence="1">Cell membrane</location>
        <topology evidence="1">Multi-pass membrane protein</topology>
    </subcellularLocation>
</comment>
<dbReference type="STRING" id="137838.GCA_001458595_00101"/>
<dbReference type="OrthoDB" id="9794315at2"/>
<feature type="transmembrane region" description="Helical" evidence="8">
    <location>
        <begin position="169"/>
        <end position="187"/>
    </location>
</feature>
<feature type="transmembrane region" description="Helical" evidence="8">
    <location>
        <begin position="286"/>
        <end position="306"/>
    </location>
</feature>
<dbReference type="GO" id="GO:0005886">
    <property type="term" value="C:plasma membrane"/>
    <property type="evidence" value="ECO:0007669"/>
    <property type="project" value="UniProtKB-SubCell"/>
</dbReference>
<evidence type="ECO:0000313" key="10">
    <source>
        <dbReference type="Proteomes" id="UP000220840"/>
    </source>
</evidence>
<dbReference type="AlphaFoldDB" id="A0A2A7MBX7"/>
<feature type="transmembrane region" description="Helical" evidence="8">
    <location>
        <begin position="128"/>
        <end position="148"/>
    </location>
</feature>
<evidence type="ECO:0000313" key="9">
    <source>
        <dbReference type="EMBL" id="PEG28933.1"/>
    </source>
</evidence>
<sequence length="312" mass="34481">MENIILSLNVVLPLFLTVALGYFIKRIKLIDKHTLKVMNNVTFKIFLPTLLFYNVYKTNLDGVFNIKLMIFAPSSIIISCLFMCIIIPLIEKENARRGVLIQTIFRSNFVLFGIPVVISLFGDDAIGITSLLIAVVVPTFNFLAVIVLEIFRGGHINIKAIIKGIAKNPLIIASALGLMALFINIKLPVFMETAIQDISKIATPLALVILGGEFEFSRLKGNIRNIFIGVFGRLIFIPSIFIPISIAMGFRDIELASVLIMFSAPTAVSSFTMAEQMGADSELAGQLVVFTTAISIVTIFLWVLLIKQLGYF</sequence>
<keyword evidence="7 8" id="KW-0472">Membrane</keyword>
<evidence type="ECO:0000256" key="8">
    <source>
        <dbReference type="SAM" id="Phobius"/>
    </source>
</evidence>
<evidence type="ECO:0000256" key="1">
    <source>
        <dbReference type="ARBA" id="ARBA00004651"/>
    </source>
</evidence>
<dbReference type="InterPro" id="IPR038770">
    <property type="entry name" value="Na+/solute_symporter_sf"/>
</dbReference>
<dbReference type="PANTHER" id="PTHR36838">
    <property type="entry name" value="AUXIN EFFLUX CARRIER FAMILY PROTEIN"/>
    <property type="match status" value="1"/>
</dbReference>
<proteinExistence type="inferred from homology"/>
<keyword evidence="5 8" id="KW-0812">Transmembrane</keyword>
<comment type="caution">
    <text evidence="9">The sequence shown here is derived from an EMBL/GenBank/DDBJ whole genome shotgun (WGS) entry which is preliminary data.</text>
</comment>
<keyword evidence="10" id="KW-1185">Reference proteome</keyword>
<dbReference type="InterPro" id="IPR004776">
    <property type="entry name" value="Mem_transp_PIN-like"/>
</dbReference>
<feature type="transmembrane region" description="Helical" evidence="8">
    <location>
        <begin position="37"/>
        <end position="56"/>
    </location>
</feature>
<evidence type="ECO:0000256" key="4">
    <source>
        <dbReference type="ARBA" id="ARBA00022475"/>
    </source>
</evidence>
<keyword evidence="3" id="KW-0813">Transport</keyword>
<dbReference type="Pfam" id="PF03547">
    <property type="entry name" value="Mem_trans"/>
    <property type="match status" value="1"/>
</dbReference>
<feature type="transmembrane region" description="Helical" evidence="8">
    <location>
        <begin position="255"/>
        <end position="274"/>
    </location>
</feature>
<evidence type="ECO:0000256" key="6">
    <source>
        <dbReference type="ARBA" id="ARBA00022989"/>
    </source>
</evidence>
<keyword evidence="4" id="KW-1003">Cell membrane</keyword>
<evidence type="ECO:0000256" key="5">
    <source>
        <dbReference type="ARBA" id="ARBA00022692"/>
    </source>
</evidence>
<reference evidence="9 10" key="1">
    <citation type="submission" date="2017-10" db="EMBL/GenBank/DDBJ databases">
        <title>Effective Description of Clostridium neonatale sp. nov. linked to necrotizing enterocolitis in neonates and a clarification of species assignable to the genus Clostridium (Prazmowski 1880) emend. Lawson and Rainey 2016.</title>
        <authorList>
            <person name="Bernard K."/>
            <person name="Burdz T."/>
            <person name="Wiebe D."/>
            <person name="Balcewich B."/>
            <person name="Alfa M."/>
            <person name="Bernier A.-M."/>
        </authorList>
    </citation>
    <scope>NUCLEOTIDE SEQUENCE [LARGE SCALE GENOMIC DNA]</scope>
    <source>
        <strain evidence="9 10">LCDC99A005</strain>
    </source>
</reference>
<dbReference type="PANTHER" id="PTHR36838:SF4">
    <property type="entry name" value="AUXIN EFFLUX CARRIER FAMILY PROTEIN"/>
    <property type="match status" value="1"/>
</dbReference>
<name>A0A2A7MBX7_9CLOT</name>